<keyword evidence="1" id="KW-0472">Membrane</keyword>
<dbReference type="Proteomes" id="UP001143309">
    <property type="component" value="Unassembled WGS sequence"/>
</dbReference>
<dbReference type="EMBL" id="BSFL01000001">
    <property type="protein sequence ID" value="GLK78535.1"/>
    <property type="molecule type" value="Genomic_DNA"/>
</dbReference>
<keyword evidence="1" id="KW-1133">Transmembrane helix</keyword>
<proteinExistence type="predicted"/>
<dbReference type="AlphaFoldDB" id="A0A9W6N5K4"/>
<evidence type="ECO:0000313" key="2">
    <source>
        <dbReference type="EMBL" id="GLK78535.1"/>
    </source>
</evidence>
<keyword evidence="1" id="KW-0812">Transmembrane</keyword>
<gene>
    <name evidence="2" type="ORF">GCM10008174_02760</name>
</gene>
<feature type="transmembrane region" description="Helical" evidence="1">
    <location>
        <begin position="27"/>
        <end position="49"/>
    </location>
</feature>
<comment type="caution">
    <text evidence="2">The sequence shown here is derived from an EMBL/GenBank/DDBJ whole genome shotgun (WGS) entry which is preliminary data.</text>
</comment>
<keyword evidence="3" id="KW-1185">Reference proteome</keyword>
<evidence type="ECO:0000313" key="3">
    <source>
        <dbReference type="Proteomes" id="UP001143309"/>
    </source>
</evidence>
<accession>A0A9W6N5K4</accession>
<protein>
    <submittedName>
        <fullName evidence="2">Uncharacterized protein</fullName>
    </submittedName>
</protein>
<reference evidence="2" key="2">
    <citation type="submission" date="2023-01" db="EMBL/GenBank/DDBJ databases">
        <authorList>
            <person name="Sun Q."/>
            <person name="Evtushenko L."/>
        </authorList>
    </citation>
    <scope>NUCLEOTIDE SEQUENCE</scope>
    <source>
        <strain evidence="2">VKM B-2748</strain>
    </source>
</reference>
<evidence type="ECO:0000256" key="1">
    <source>
        <dbReference type="SAM" id="Phobius"/>
    </source>
</evidence>
<sequence length="109" mass="11084">MAYVSHGAYRSYSLDRRFVARPAVTSWTAAGAFVAVIGAIALLTLSAGAQHASTGKGDRLASPVVATTQATSAAIPNGVVTNVSSRTTTVAKGAASSFHPASPYAQDFK</sequence>
<name>A0A9W6N5K4_9HYPH</name>
<reference evidence="2" key="1">
    <citation type="journal article" date="2014" name="Int. J. Syst. Evol. Microbiol.">
        <title>Complete genome sequence of Corynebacterium casei LMG S-19264T (=DSM 44701T), isolated from a smear-ripened cheese.</title>
        <authorList>
            <consortium name="US DOE Joint Genome Institute (JGI-PGF)"/>
            <person name="Walter F."/>
            <person name="Albersmeier A."/>
            <person name="Kalinowski J."/>
            <person name="Ruckert C."/>
        </authorList>
    </citation>
    <scope>NUCLEOTIDE SEQUENCE</scope>
    <source>
        <strain evidence="2">VKM B-2748</strain>
    </source>
</reference>
<organism evidence="2 3">
    <name type="scientific">Methylopila turkensis</name>
    <dbReference type="NCBI Taxonomy" id="1437816"/>
    <lineage>
        <taxon>Bacteria</taxon>
        <taxon>Pseudomonadati</taxon>
        <taxon>Pseudomonadota</taxon>
        <taxon>Alphaproteobacteria</taxon>
        <taxon>Hyphomicrobiales</taxon>
        <taxon>Methylopilaceae</taxon>
        <taxon>Methylopila</taxon>
    </lineage>
</organism>